<dbReference type="GO" id="GO:0008270">
    <property type="term" value="F:zinc ion binding"/>
    <property type="evidence" value="ECO:0007669"/>
    <property type="project" value="UniProtKB-KW"/>
</dbReference>
<dbReference type="EMBL" id="MRZV01001151">
    <property type="protein sequence ID" value="PIK40206.1"/>
    <property type="molecule type" value="Genomic_DNA"/>
</dbReference>
<keyword evidence="1" id="KW-0863">Zinc-finger</keyword>
<dbReference type="OrthoDB" id="9907264at2759"/>
<dbReference type="AlphaFoldDB" id="A0A2G8JWS1"/>
<dbReference type="Proteomes" id="UP000230750">
    <property type="component" value="Unassembled WGS sequence"/>
</dbReference>
<evidence type="ECO:0000259" key="3">
    <source>
        <dbReference type="PROSITE" id="PS50158"/>
    </source>
</evidence>
<evidence type="ECO:0000256" key="1">
    <source>
        <dbReference type="PROSITE-ProRule" id="PRU00047"/>
    </source>
</evidence>
<feature type="signal peptide" evidence="2">
    <location>
        <begin position="1"/>
        <end position="23"/>
    </location>
</feature>
<dbReference type="STRING" id="307972.A0A2G8JWS1"/>
<dbReference type="PANTHER" id="PTHR46888:SF1">
    <property type="entry name" value="RIBONUCLEASE H"/>
    <property type="match status" value="1"/>
</dbReference>
<dbReference type="InterPro" id="IPR001878">
    <property type="entry name" value="Znf_CCHC"/>
</dbReference>
<sequence>MCYLGSTVVHFAVILFYLFYCQGAVTMEGKTKQDSETERYPHLKYMLSEYIKELCENYCLDLKVLKTKEERVKALQTIPNLSDVTSKFSPKMSVNSPIVKFRLEGLHPLGAEDDLECYLSTFERLCNSQEIPSKRWPILLEPYLTGKAQKAFHILSESQKQSYVVVKDALLAAFQLTPDTYREKFRSAVKGPSETFRQYGSRLSLYLRRWTAPTDRLASSPEFTRIMDLIAVDQMISSLRDESLRLKLLEQKWTSLVEISDFADNILVARVTSRNRQSQGSRSMSATTRPYFHTAGETTGQSQRPAFSQASRIRRPATDLNNIRCYTCGEWGHFSYNCSNVSRDQNANVGINLVRISDKEVEERFSELGLIGA</sequence>
<feature type="domain" description="CCHC-type" evidence="3">
    <location>
        <begin position="324"/>
        <end position="340"/>
    </location>
</feature>
<dbReference type="InterPro" id="IPR036875">
    <property type="entry name" value="Znf_CCHC_sf"/>
</dbReference>
<proteinExistence type="predicted"/>
<name>A0A2G8JWS1_STIJA</name>
<keyword evidence="1" id="KW-0479">Metal-binding</keyword>
<keyword evidence="1" id="KW-0862">Zinc</keyword>
<evidence type="ECO:0000256" key="2">
    <source>
        <dbReference type="SAM" id="SignalP"/>
    </source>
</evidence>
<dbReference type="PANTHER" id="PTHR46888">
    <property type="entry name" value="ZINC KNUCKLE DOMAINCONTAINING PROTEIN-RELATED"/>
    <property type="match status" value="1"/>
</dbReference>
<accession>A0A2G8JWS1</accession>
<dbReference type="SUPFAM" id="SSF57756">
    <property type="entry name" value="Retrovirus zinc finger-like domains"/>
    <property type="match status" value="1"/>
</dbReference>
<feature type="chain" id="PRO_5013708204" description="CCHC-type domain-containing protein" evidence="2">
    <location>
        <begin position="24"/>
        <end position="373"/>
    </location>
</feature>
<comment type="caution">
    <text evidence="4">The sequence shown here is derived from an EMBL/GenBank/DDBJ whole genome shotgun (WGS) entry which is preliminary data.</text>
</comment>
<dbReference type="Gene3D" id="1.10.4020.10">
    <property type="entry name" value="DNA breaking-rejoining enzymes"/>
    <property type="match status" value="1"/>
</dbReference>
<protein>
    <recommendedName>
        <fullName evidence="3">CCHC-type domain-containing protein</fullName>
    </recommendedName>
</protein>
<dbReference type="InterPro" id="IPR038269">
    <property type="entry name" value="SCAN_sf"/>
</dbReference>
<keyword evidence="5" id="KW-1185">Reference proteome</keyword>
<evidence type="ECO:0000313" key="5">
    <source>
        <dbReference type="Proteomes" id="UP000230750"/>
    </source>
</evidence>
<gene>
    <name evidence="4" type="ORF">BSL78_22954</name>
</gene>
<organism evidence="4 5">
    <name type="scientific">Stichopus japonicus</name>
    <name type="common">Sea cucumber</name>
    <dbReference type="NCBI Taxonomy" id="307972"/>
    <lineage>
        <taxon>Eukaryota</taxon>
        <taxon>Metazoa</taxon>
        <taxon>Echinodermata</taxon>
        <taxon>Eleutherozoa</taxon>
        <taxon>Echinozoa</taxon>
        <taxon>Holothuroidea</taxon>
        <taxon>Aspidochirotacea</taxon>
        <taxon>Aspidochirotida</taxon>
        <taxon>Stichopodidae</taxon>
        <taxon>Apostichopus</taxon>
    </lineage>
</organism>
<dbReference type="SUPFAM" id="SSF47353">
    <property type="entry name" value="Retrovirus capsid dimerization domain-like"/>
    <property type="match status" value="1"/>
</dbReference>
<dbReference type="PROSITE" id="PS50158">
    <property type="entry name" value="ZF_CCHC"/>
    <property type="match status" value="1"/>
</dbReference>
<evidence type="ECO:0000313" key="4">
    <source>
        <dbReference type="EMBL" id="PIK40206.1"/>
    </source>
</evidence>
<reference evidence="4 5" key="1">
    <citation type="journal article" date="2017" name="PLoS Biol.">
        <title>The sea cucumber genome provides insights into morphological evolution and visceral regeneration.</title>
        <authorList>
            <person name="Zhang X."/>
            <person name="Sun L."/>
            <person name="Yuan J."/>
            <person name="Sun Y."/>
            <person name="Gao Y."/>
            <person name="Zhang L."/>
            <person name="Li S."/>
            <person name="Dai H."/>
            <person name="Hamel J.F."/>
            <person name="Liu C."/>
            <person name="Yu Y."/>
            <person name="Liu S."/>
            <person name="Lin W."/>
            <person name="Guo K."/>
            <person name="Jin S."/>
            <person name="Xu P."/>
            <person name="Storey K.B."/>
            <person name="Huan P."/>
            <person name="Zhang T."/>
            <person name="Zhou Y."/>
            <person name="Zhang J."/>
            <person name="Lin C."/>
            <person name="Li X."/>
            <person name="Xing L."/>
            <person name="Huo D."/>
            <person name="Sun M."/>
            <person name="Wang L."/>
            <person name="Mercier A."/>
            <person name="Li F."/>
            <person name="Yang H."/>
            <person name="Xiang J."/>
        </authorList>
    </citation>
    <scope>NUCLEOTIDE SEQUENCE [LARGE SCALE GENOMIC DNA]</scope>
    <source>
        <strain evidence="4">Shaxun</strain>
        <tissue evidence="4">Muscle</tissue>
    </source>
</reference>
<dbReference type="GO" id="GO:0003676">
    <property type="term" value="F:nucleic acid binding"/>
    <property type="evidence" value="ECO:0007669"/>
    <property type="project" value="InterPro"/>
</dbReference>
<keyword evidence="2" id="KW-0732">Signal</keyword>